<evidence type="ECO:0000256" key="4">
    <source>
        <dbReference type="SAM" id="SignalP"/>
    </source>
</evidence>
<keyword evidence="2 4" id="KW-0732">Signal</keyword>
<organism evidence="5 6">
    <name type="scientific">Pseudogemmobacter lacusdianii</name>
    <dbReference type="NCBI Taxonomy" id="3069608"/>
    <lineage>
        <taxon>Bacteria</taxon>
        <taxon>Pseudomonadati</taxon>
        <taxon>Pseudomonadota</taxon>
        <taxon>Alphaproteobacteria</taxon>
        <taxon>Rhodobacterales</taxon>
        <taxon>Paracoccaceae</taxon>
        <taxon>Pseudogemmobacter</taxon>
    </lineage>
</organism>
<dbReference type="InterPro" id="IPR018389">
    <property type="entry name" value="DctP_fam"/>
</dbReference>
<sequence>MKKTLRAAFAAVTLMGTAAGFGTAASAEEAIVLHGASAYTSDHIFNRAMAKFTEKVTEYYGKPVEFVMHENGELGNEASYFTLMARGTSVDFAVVAPAHLTQVVKSAGVLDTPFLFRDTAHWKKAIEQNAFGPVIEEIETKGRVKVLGLGGGAERNILSNKPATNLEELAGLRMRVQGTPIHATAFGAIGIEPSVIAYNEIYNAIQSGVIDALENEASTNAQMRFYEVAPEVIRTSHIVTVRPLLFSSATLERLPEDLQAAILKAGEDAAAFWRETETAEDVGALEQLAAENKLRIHTFTDLEKMHELVVPAVDAYAEELGAADIIKAVRAIE</sequence>
<accession>A0ABU0VSZ6</accession>
<dbReference type="NCBIfam" id="NF037995">
    <property type="entry name" value="TRAP_S1"/>
    <property type="match status" value="1"/>
</dbReference>
<dbReference type="RefSeq" id="WP_306678335.1">
    <property type="nucleotide sequence ID" value="NZ_JAVDBT010000001.1"/>
</dbReference>
<evidence type="ECO:0000313" key="6">
    <source>
        <dbReference type="Proteomes" id="UP001239680"/>
    </source>
</evidence>
<evidence type="ECO:0000256" key="2">
    <source>
        <dbReference type="ARBA" id="ARBA00022729"/>
    </source>
</evidence>
<evidence type="ECO:0000256" key="3">
    <source>
        <dbReference type="ARBA" id="ARBA00022764"/>
    </source>
</evidence>
<dbReference type="PANTHER" id="PTHR33376">
    <property type="match status" value="1"/>
</dbReference>
<reference evidence="5 6" key="1">
    <citation type="submission" date="2023-08" db="EMBL/GenBank/DDBJ databases">
        <title>Characterization of two Paracoccaceae strains isolated from Phycosphere and proposal of Xinfangfangia lacusdiani sp. nov.</title>
        <authorList>
            <person name="Deng Y."/>
            <person name="Zhang Y.Q."/>
        </authorList>
    </citation>
    <scope>NUCLEOTIDE SEQUENCE [LARGE SCALE GENOMIC DNA]</scope>
    <source>
        <strain evidence="5 6">CPCC 101601</strain>
    </source>
</reference>
<keyword evidence="6" id="KW-1185">Reference proteome</keyword>
<dbReference type="EMBL" id="JAVDBT010000001">
    <property type="protein sequence ID" value="MDQ2064841.1"/>
    <property type="molecule type" value="Genomic_DNA"/>
</dbReference>
<evidence type="ECO:0000256" key="1">
    <source>
        <dbReference type="ARBA" id="ARBA00004418"/>
    </source>
</evidence>
<gene>
    <name evidence="5" type="ORF">Q9295_00510</name>
</gene>
<feature type="chain" id="PRO_5045687926" evidence="4">
    <location>
        <begin position="25"/>
        <end position="333"/>
    </location>
</feature>
<evidence type="ECO:0000313" key="5">
    <source>
        <dbReference type="EMBL" id="MDQ2064841.1"/>
    </source>
</evidence>
<dbReference type="Proteomes" id="UP001239680">
    <property type="component" value="Unassembled WGS sequence"/>
</dbReference>
<dbReference type="CDD" id="cd13603">
    <property type="entry name" value="PBP2_TRAP_Siap_TeaA_like"/>
    <property type="match status" value="1"/>
</dbReference>
<protein>
    <submittedName>
        <fullName evidence="5">TRAP transporter substrate-binding protein</fullName>
    </submittedName>
</protein>
<dbReference type="InterPro" id="IPR038404">
    <property type="entry name" value="TRAP_DctP_sf"/>
</dbReference>
<comment type="subcellular location">
    <subcellularLocation>
        <location evidence="1">Periplasm</location>
    </subcellularLocation>
</comment>
<comment type="caution">
    <text evidence="5">The sequence shown here is derived from an EMBL/GenBank/DDBJ whole genome shotgun (WGS) entry which is preliminary data.</text>
</comment>
<dbReference type="PANTHER" id="PTHR33376:SF4">
    <property type="entry name" value="SIALIC ACID-BINDING PERIPLASMIC PROTEIN SIAP"/>
    <property type="match status" value="1"/>
</dbReference>
<name>A0ABU0VSZ6_9RHOB</name>
<proteinExistence type="predicted"/>
<dbReference type="Pfam" id="PF03480">
    <property type="entry name" value="DctP"/>
    <property type="match status" value="1"/>
</dbReference>
<keyword evidence="3" id="KW-0574">Periplasm</keyword>
<feature type="signal peptide" evidence="4">
    <location>
        <begin position="1"/>
        <end position="24"/>
    </location>
</feature>
<dbReference type="Gene3D" id="3.40.190.170">
    <property type="entry name" value="Bacterial extracellular solute-binding protein, family 7"/>
    <property type="match status" value="1"/>
</dbReference>